<reference evidence="5 6" key="1">
    <citation type="submission" date="2017-08" db="EMBL/GenBank/DDBJ databases">
        <authorList>
            <person name="de Groot N.N."/>
        </authorList>
    </citation>
    <scope>NUCLEOTIDE SEQUENCE [LARGE SCALE GENOMIC DNA]</scope>
    <source>
        <strain evidence="5 6">HM2</strain>
    </source>
</reference>
<protein>
    <submittedName>
        <fullName evidence="5">Site-specific recombinase XerD</fullName>
    </submittedName>
</protein>
<dbReference type="Proteomes" id="UP000255423">
    <property type="component" value="Unassembled WGS sequence"/>
</dbReference>
<dbReference type="EMBL" id="UHJL01000005">
    <property type="protein sequence ID" value="SUQ25882.1"/>
    <property type="molecule type" value="Genomic_DNA"/>
</dbReference>
<dbReference type="InterPro" id="IPR050090">
    <property type="entry name" value="Tyrosine_recombinase_XerCD"/>
</dbReference>
<organism evidence="5 6">
    <name type="scientific">Fibrobacter succinogenes</name>
    <name type="common">Bacteroides succinogenes</name>
    <dbReference type="NCBI Taxonomy" id="833"/>
    <lineage>
        <taxon>Bacteria</taxon>
        <taxon>Pseudomonadati</taxon>
        <taxon>Fibrobacterota</taxon>
        <taxon>Fibrobacteria</taxon>
        <taxon>Fibrobacterales</taxon>
        <taxon>Fibrobacteraceae</taxon>
        <taxon>Fibrobacter</taxon>
    </lineage>
</organism>
<evidence type="ECO:0000313" key="5">
    <source>
        <dbReference type="EMBL" id="SUQ25882.1"/>
    </source>
</evidence>
<dbReference type="InterPro" id="IPR025269">
    <property type="entry name" value="SAM-like_dom"/>
</dbReference>
<evidence type="ECO:0000313" key="6">
    <source>
        <dbReference type="Proteomes" id="UP000255423"/>
    </source>
</evidence>
<keyword evidence="2" id="KW-0238">DNA-binding</keyword>
<evidence type="ECO:0000259" key="4">
    <source>
        <dbReference type="PROSITE" id="PS51898"/>
    </source>
</evidence>
<dbReference type="PANTHER" id="PTHR30349:SF64">
    <property type="entry name" value="PROPHAGE INTEGRASE INTD-RELATED"/>
    <property type="match status" value="1"/>
</dbReference>
<dbReference type="InterPro" id="IPR013762">
    <property type="entry name" value="Integrase-like_cat_sf"/>
</dbReference>
<dbReference type="Pfam" id="PF00589">
    <property type="entry name" value="Phage_integrase"/>
    <property type="match status" value="1"/>
</dbReference>
<dbReference type="GO" id="GO:0015074">
    <property type="term" value="P:DNA integration"/>
    <property type="evidence" value="ECO:0007669"/>
    <property type="project" value="InterPro"/>
</dbReference>
<dbReference type="GO" id="GO:0003677">
    <property type="term" value="F:DNA binding"/>
    <property type="evidence" value="ECO:0007669"/>
    <property type="project" value="UniProtKB-KW"/>
</dbReference>
<dbReference type="PROSITE" id="PS51898">
    <property type="entry name" value="TYR_RECOMBINASE"/>
    <property type="match status" value="1"/>
</dbReference>
<gene>
    <name evidence="5" type="ORF">SAMN05661053_2684</name>
</gene>
<dbReference type="Pfam" id="PF13102">
    <property type="entry name" value="Phage_int_SAM_5"/>
    <property type="match status" value="1"/>
</dbReference>
<sequence length="278" mass="32344">MRFLDCALDYLKKDADELAPLTVRTYYWNLKKIAFFEPELECDAVTSETVRNYKRYLETLHNKEATVVKALSVFRIFCNKMKADGVIHGDPFENVKVGRAYSRRGFLTLRELKHLYLSYMESHVALTRAEDDVMRVFLFSCFTGLRYGDLRTLDASEIFDWKIRKQMHKTGEAVYIPIPVQARLLLPNPLTSGRVFHVVDNSTFNRTLRKAAKKLGHYKHVHCHLARHTFATTCITIGIPLPATSKLLGHRNLDTTLIYAKYVDTFLDKEMKKFDRLR</sequence>
<proteinExistence type="inferred from homology"/>
<dbReference type="PANTHER" id="PTHR30349">
    <property type="entry name" value="PHAGE INTEGRASE-RELATED"/>
    <property type="match status" value="1"/>
</dbReference>
<dbReference type="InterPro" id="IPR002104">
    <property type="entry name" value="Integrase_catalytic"/>
</dbReference>
<dbReference type="RefSeq" id="WP_109573528.1">
    <property type="nucleotide sequence ID" value="NZ_UHJL01000005.1"/>
</dbReference>
<evidence type="ECO:0000256" key="1">
    <source>
        <dbReference type="ARBA" id="ARBA00008857"/>
    </source>
</evidence>
<dbReference type="CDD" id="cd01185">
    <property type="entry name" value="INTN1_C_like"/>
    <property type="match status" value="1"/>
</dbReference>
<name>A0A380S7P9_FIBSU</name>
<dbReference type="InterPro" id="IPR011010">
    <property type="entry name" value="DNA_brk_join_enz"/>
</dbReference>
<feature type="domain" description="Tyr recombinase" evidence="4">
    <location>
        <begin position="110"/>
        <end position="272"/>
    </location>
</feature>
<keyword evidence="3" id="KW-0233">DNA recombination</keyword>
<dbReference type="Gene3D" id="1.10.443.10">
    <property type="entry name" value="Intergrase catalytic core"/>
    <property type="match status" value="1"/>
</dbReference>
<accession>A0A380S7P9</accession>
<comment type="similarity">
    <text evidence="1">Belongs to the 'phage' integrase family.</text>
</comment>
<evidence type="ECO:0000256" key="3">
    <source>
        <dbReference type="ARBA" id="ARBA00023172"/>
    </source>
</evidence>
<dbReference type="Gene3D" id="1.10.150.130">
    <property type="match status" value="1"/>
</dbReference>
<dbReference type="SUPFAM" id="SSF56349">
    <property type="entry name" value="DNA breaking-rejoining enzymes"/>
    <property type="match status" value="1"/>
</dbReference>
<dbReference type="GO" id="GO:0006310">
    <property type="term" value="P:DNA recombination"/>
    <property type="evidence" value="ECO:0007669"/>
    <property type="project" value="UniProtKB-KW"/>
</dbReference>
<dbReference type="AlphaFoldDB" id="A0A380S7P9"/>
<evidence type="ECO:0000256" key="2">
    <source>
        <dbReference type="ARBA" id="ARBA00023125"/>
    </source>
</evidence>
<dbReference type="InterPro" id="IPR010998">
    <property type="entry name" value="Integrase_recombinase_N"/>
</dbReference>